<keyword evidence="6" id="KW-1185">Reference proteome</keyword>
<dbReference type="Proteomes" id="UP001595912">
    <property type="component" value="Unassembled WGS sequence"/>
</dbReference>
<evidence type="ECO:0000256" key="2">
    <source>
        <dbReference type="ARBA" id="ARBA00023054"/>
    </source>
</evidence>
<reference evidence="6" key="1">
    <citation type="journal article" date="2019" name="Int. J. Syst. Evol. Microbiol.">
        <title>The Global Catalogue of Microorganisms (GCM) 10K type strain sequencing project: providing services to taxonomists for standard genome sequencing and annotation.</title>
        <authorList>
            <consortium name="The Broad Institute Genomics Platform"/>
            <consortium name="The Broad Institute Genome Sequencing Center for Infectious Disease"/>
            <person name="Wu L."/>
            <person name="Ma J."/>
        </authorList>
    </citation>
    <scope>NUCLEOTIDE SEQUENCE [LARGE SCALE GENOMIC DNA]</scope>
    <source>
        <strain evidence="6">CGMCC 4.7152</strain>
    </source>
</reference>
<keyword evidence="2" id="KW-0175">Coiled coil</keyword>
<dbReference type="InterPro" id="IPR050465">
    <property type="entry name" value="UPF0194_transport"/>
</dbReference>
<proteinExistence type="predicted"/>
<protein>
    <submittedName>
        <fullName evidence="5">Peptidoglycan-binding protein</fullName>
    </submittedName>
</protein>
<dbReference type="Gene3D" id="2.40.420.20">
    <property type="match status" value="1"/>
</dbReference>
<comment type="caution">
    <text evidence="5">The sequence shown here is derived from an EMBL/GenBank/DDBJ whole genome shotgun (WGS) entry which is preliminary data.</text>
</comment>
<evidence type="ECO:0000256" key="1">
    <source>
        <dbReference type="ARBA" id="ARBA00004196"/>
    </source>
</evidence>
<dbReference type="PANTHER" id="PTHR32347:SF23">
    <property type="entry name" value="BLL5650 PROTEIN"/>
    <property type="match status" value="1"/>
</dbReference>
<gene>
    <name evidence="5" type="ORF">ACFPIJ_32620</name>
</gene>
<comment type="subcellular location">
    <subcellularLocation>
        <location evidence="1">Cell envelope</location>
    </subcellularLocation>
</comment>
<dbReference type="InterPro" id="IPR036366">
    <property type="entry name" value="PGBDSf"/>
</dbReference>
<name>A0ABV9W3C6_9ACTN</name>
<feature type="domain" description="Peptidoglycan binding-like" evidence="4">
    <location>
        <begin position="122"/>
        <end position="169"/>
    </location>
</feature>
<dbReference type="PANTHER" id="PTHR32347">
    <property type="entry name" value="EFFLUX SYSTEM COMPONENT YKNX-RELATED"/>
    <property type="match status" value="1"/>
</dbReference>
<accession>A0ABV9W3C6</accession>
<dbReference type="InterPro" id="IPR036365">
    <property type="entry name" value="PGBD-like_sf"/>
</dbReference>
<evidence type="ECO:0000259" key="4">
    <source>
        <dbReference type="Pfam" id="PF01471"/>
    </source>
</evidence>
<dbReference type="RefSeq" id="WP_380120716.1">
    <property type="nucleotide sequence ID" value="NZ_JBHSIU010000041.1"/>
</dbReference>
<organism evidence="5 6">
    <name type="scientific">Dactylosporangium cerinum</name>
    <dbReference type="NCBI Taxonomy" id="1434730"/>
    <lineage>
        <taxon>Bacteria</taxon>
        <taxon>Bacillati</taxon>
        <taxon>Actinomycetota</taxon>
        <taxon>Actinomycetes</taxon>
        <taxon>Micromonosporales</taxon>
        <taxon>Micromonosporaceae</taxon>
        <taxon>Dactylosporangium</taxon>
    </lineage>
</organism>
<evidence type="ECO:0000313" key="5">
    <source>
        <dbReference type="EMBL" id="MFC5002564.1"/>
    </source>
</evidence>
<dbReference type="EMBL" id="JBHSIU010000041">
    <property type="protein sequence ID" value="MFC5002564.1"/>
    <property type="molecule type" value="Genomic_DNA"/>
</dbReference>
<sequence length="362" mass="37080">MSRTTNVLTGVALTGVAGLVGLVATQRVPHDGGPPAPASVSTSTASVTRRTISERQYVNGTLGFAGSYLVAGAGSGTLTWLPAIGAVVNRGDVLYEVDGRRVTLLFGARPAWRDFGAGMTDGVDVQQLETNLRDLGFGDGLTVDQTFTAATSTAIRRWQRAIHVTVTGTVPIGLITFLPGAVRVSSHRMQPGERVEPGGPVESGTSTTPAVNLAASTQQLGWIKVGTPVVVTLPDRTTRNGTVTAIGATTTSTTGGGAGGPGEPQSTAAVTVTVEGAVTGFVDQAGVQVWVVRATHADVLTVPIAALNSVSDGRYEVIVTDGTGTRRLPVRTGLFDDLAGTAEVSGDGLTEGLKVQVPREDA</sequence>
<evidence type="ECO:0000256" key="3">
    <source>
        <dbReference type="SAM" id="MobiDB-lite"/>
    </source>
</evidence>
<feature type="region of interest" description="Disordered" evidence="3">
    <location>
        <begin position="247"/>
        <end position="266"/>
    </location>
</feature>
<dbReference type="Gene3D" id="1.10.101.10">
    <property type="entry name" value="PGBD-like superfamily/PGBD"/>
    <property type="match status" value="1"/>
</dbReference>
<dbReference type="SUPFAM" id="SSF47090">
    <property type="entry name" value="PGBD-like"/>
    <property type="match status" value="1"/>
</dbReference>
<dbReference type="Pfam" id="PF01471">
    <property type="entry name" value="PG_binding_1"/>
    <property type="match status" value="1"/>
</dbReference>
<evidence type="ECO:0000313" key="6">
    <source>
        <dbReference type="Proteomes" id="UP001595912"/>
    </source>
</evidence>
<dbReference type="InterPro" id="IPR002477">
    <property type="entry name" value="Peptidoglycan-bd-like"/>
</dbReference>